<feature type="chain" id="PRO_5002982987" description="PEP-CTERM protein-sorting domain-containing protein" evidence="1">
    <location>
        <begin position="28"/>
        <end position="201"/>
    </location>
</feature>
<gene>
    <name evidence="2" type="ordered locus">CAP2UW1_2853</name>
</gene>
<organism evidence="2">
    <name type="scientific">Accumulibacter regalis</name>
    <dbReference type="NCBI Taxonomy" id="522306"/>
    <lineage>
        <taxon>Bacteria</taxon>
        <taxon>Pseudomonadati</taxon>
        <taxon>Pseudomonadota</taxon>
        <taxon>Betaproteobacteria</taxon>
        <taxon>Candidatus Accumulibacter</taxon>
    </lineage>
</organism>
<feature type="signal peptide" evidence="1">
    <location>
        <begin position="1"/>
        <end position="27"/>
    </location>
</feature>
<dbReference type="eggNOG" id="ENOG5030Q72">
    <property type="taxonomic scope" value="Bacteria"/>
</dbReference>
<dbReference type="HOGENOM" id="CLU_1388246_0_0_4"/>
<dbReference type="OrthoDB" id="8547602at2"/>
<dbReference type="AlphaFoldDB" id="C7RTK0"/>
<dbReference type="EMBL" id="CP001715">
    <property type="protein sequence ID" value="ACV36133.1"/>
    <property type="molecule type" value="Genomic_DNA"/>
</dbReference>
<evidence type="ECO:0008006" key="3">
    <source>
        <dbReference type="Google" id="ProtNLM"/>
    </source>
</evidence>
<reference evidence="2" key="2">
    <citation type="submission" date="2009-09" db="EMBL/GenBank/DDBJ databases">
        <title>Complete sequence of chromosome of Candidatus Accumulibacter phosphatis clade IIA str. UW-1.</title>
        <authorList>
            <consortium name="US DOE Joint Genome Institute"/>
            <person name="Martin H.G."/>
            <person name="Ivanova N."/>
            <person name="Kunin V."/>
            <person name="Warnecke F."/>
            <person name="Barry K."/>
            <person name="He S."/>
            <person name="Salamov A."/>
            <person name="Szeto E."/>
            <person name="Dalin E."/>
            <person name="Pangilinan J.L."/>
            <person name="Lapidus A."/>
            <person name="Lowry S."/>
            <person name="Kyrpides N.C."/>
            <person name="McMahon K.D."/>
            <person name="Hugenholtz P."/>
        </authorList>
    </citation>
    <scope>NUCLEOTIDE SEQUENCE [LARGE SCALE GENOMIC DNA]</scope>
    <source>
        <strain evidence="2">UW-1</strain>
    </source>
</reference>
<evidence type="ECO:0000313" key="2">
    <source>
        <dbReference type="EMBL" id="ACV36133.1"/>
    </source>
</evidence>
<reference evidence="2" key="1">
    <citation type="submission" date="2009-08" db="EMBL/GenBank/DDBJ databases">
        <authorList>
            <consortium name="US DOE Joint Genome Institute"/>
            <person name="Lucas S."/>
            <person name="Copeland A."/>
            <person name="Lapidus A."/>
            <person name="Glavina del Rio T."/>
            <person name="Dalin E."/>
            <person name="Tice H."/>
            <person name="Bruce D."/>
            <person name="Barry K."/>
            <person name="Pitluck S."/>
            <person name="Lowry S."/>
            <person name="Larimer F."/>
            <person name="Land M."/>
            <person name="Hauser L."/>
            <person name="Kyrpides N."/>
            <person name="Ivanova N."/>
            <person name="McMahon K.D."/>
            <person name="Hugenholtz P."/>
        </authorList>
    </citation>
    <scope>NUCLEOTIDE SEQUENCE</scope>
    <source>
        <strain evidence="2">UW-1</strain>
    </source>
</reference>
<protein>
    <recommendedName>
        <fullName evidence="3">PEP-CTERM protein-sorting domain-containing protein</fullName>
    </recommendedName>
</protein>
<sequence length="201" mass="20892" precursor="true">MRRGLCTAARCSLLALTLAAAQMPVQAALVWNWGYDGAGVTASGTFTTDDAPNASGYFTILNITGQRNGVVITGLQDAGTSIPGNDPFPVDNLLGETGSLLSVNGFGFAMANGTYANPFYASFLPGYLEVLSAAPFFGGSGSEDSELEVSFRASILRTTVPEPAGSGLVALALAAIAFCRRALHRRTSVSRATKAWTEAKT</sequence>
<name>C7RTK0_ACCRE</name>
<proteinExistence type="predicted"/>
<dbReference type="KEGG" id="app:CAP2UW1_2853"/>
<evidence type="ECO:0000256" key="1">
    <source>
        <dbReference type="SAM" id="SignalP"/>
    </source>
</evidence>
<keyword evidence="1" id="KW-0732">Signal</keyword>
<accession>C7RTK0</accession>